<reference evidence="1" key="1">
    <citation type="submission" date="2023-10" db="EMBL/GenBank/DDBJ databases">
        <authorList>
            <person name="Chen Y."/>
            <person name="Shah S."/>
            <person name="Dougan E. K."/>
            <person name="Thang M."/>
            <person name="Chan C."/>
        </authorList>
    </citation>
    <scope>NUCLEOTIDE SEQUENCE [LARGE SCALE GENOMIC DNA]</scope>
</reference>
<proteinExistence type="predicted"/>
<organism evidence="1 2">
    <name type="scientific">Prorocentrum cordatum</name>
    <dbReference type="NCBI Taxonomy" id="2364126"/>
    <lineage>
        <taxon>Eukaryota</taxon>
        <taxon>Sar</taxon>
        <taxon>Alveolata</taxon>
        <taxon>Dinophyceae</taxon>
        <taxon>Prorocentrales</taxon>
        <taxon>Prorocentraceae</taxon>
        <taxon>Prorocentrum</taxon>
    </lineage>
</organism>
<keyword evidence="2" id="KW-1185">Reference proteome</keyword>
<evidence type="ECO:0000313" key="2">
    <source>
        <dbReference type="Proteomes" id="UP001189429"/>
    </source>
</evidence>
<evidence type="ECO:0000313" key="1">
    <source>
        <dbReference type="EMBL" id="CAK0905953.1"/>
    </source>
</evidence>
<sequence length="109" mass="12059">MNRLPNFSFDVGGVLFPGQVETTHSLLWMGAQGGGMHADWQDNVIMQLTGEADIVVFPANCSFETWRLPNKVVVREWLSRTADRMTGRCLGAPRAVGGRRLPTHHVARG</sequence>
<dbReference type="EMBL" id="CAUYUJ010021626">
    <property type="protein sequence ID" value="CAK0905953.1"/>
    <property type="molecule type" value="Genomic_DNA"/>
</dbReference>
<dbReference type="Proteomes" id="UP001189429">
    <property type="component" value="Unassembled WGS sequence"/>
</dbReference>
<gene>
    <name evidence="1" type="ORF">PCOR1329_LOCUS81476</name>
</gene>
<comment type="caution">
    <text evidence="1">The sequence shown here is derived from an EMBL/GenBank/DDBJ whole genome shotgun (WGS) entry which is preliminary data.</text>
</comment>
<accession>A0ABN9Y5A0</accession>
<protein>
    <submittedName>
        <fullName evidence="1">Uncharacterized protein</fullName>
    </submittedName>
</protein>
<name>A0ABN9Y5A0_9DINO</name>